<dbReference type="InParanoid" id="A0A672GE11"/>
<dbReference type="PANTHER" id="PTHR11967:SF2">
    <property type="entry name" value="ALPHA-1-ACID GLYCOPROTEIN 1"/>
    <property type="match status" value="1"/>
</dbReference>
<dbReference type="Proteomes" id="UP000472267">
    <property type="component" value="Chromosome 6"/>
</dbReference>
<dbReference type="GO" id="GO:0005576">
    <property type="term" value="C:extracellular region"/>
    <property type="evidence" value="ECO:0007669"/>
    <property type="project" value="UniProtKB-SubCell"/>
</dbReference>
<evidence type="ECO:0000313" key="7">
    <source>
        <dbReference type="Proteomes" id="UP000472267"/>
    </source>
</evidence>
<dbReference type="Ensembl" id="ENSSFAT00005017167.1">
    <property type="protein sequence ID" value="ENSSFAP00005016517.1"/>
    <property type="gene ID" value="ENSSFAG00005008762.1"/>
</dbReference>
<keyword evidence="7" id="KW-1185">Reference proteome</keyword>
<feature type="chain" id="PRO_5025466268" description="Apolipoprotein M" evidence="5">
    <location>
        <begin position="18"/>
        <end position="187"/>
    </location>
</feature>
<proteinExistence type="predicted"/>
<evidence type="ECO:0000256" key="2">
    <source>
        <dbReference type="ARBA" id="ARBA00022525"/>
    </source>
</evidence>
<dbReference type="SUPFAM" id="SSF50814">
    <property type="entry name" value="Lipocalins"/>
    <property type="match status" value="1"/>
</dbReference>
<evidence type="ECO:0000256" key="1">
    <source>
        <dbReference type="ARBA" id="ARBA00004613"/>
    </source>
</evidence>
<keyword evidence="3 5" id="KW-0732">Signal</keyword>
<comment type="subcellular location">
    <subcellularLocation>
        <location evidence="1">Secreted</location>
    </subcellularLocation>
</comment>
<dbReference type="OMA" id="CVVMRWL"/>
<evidence type="ECO:0008006" key="8">
    <source>
        <dbReference type="Google" id="ProtNLM"/>
    </source>
</evidence>
<accession>A0A672GE11</accession>
<organism evidence="6 7">
    <name type="scientific">Salarias fasciatus</name>
    <name type="common">Jewelled blenny</name>
    <name type="synonym">Blennius fasciatus</name>
    <dbReference type="NCBI Taxonomy" id="181472"/>
    <lineage>
        <taxon>Eukaryota</taxon>
        <taxon>Metazoa</taxon>
        <taxon>Chordata</taxon>
        <taxon>Craniata</taxon>
        <taxon>Vertebrata</taxon>
        <taxon>Euteleostomi</taxon>
        <taxon>Actinopterygii</taxon>
        <taxon>Neopterygii</taxon>
        <taxon>Teleostei</taxon>
        <taxon>Neoteleostei</taxon>
        <taxon>Acanthomorphata</taxon>
        <taxon>Ovalentaria</taxon>
        <taxon>Blenniimorphae</taxon>
        <taxon>Blenniiformes</taxon>
        <taxon>Blennioidei</taxon>
        <taxon>Blenniidae</taxon>
        <taxon>Salariinae</taxon>
        <taxon>Salarias</taxon>
    </lineage>
</organism>
<reference evidence="6" key="1">
    <citation type="submission" date="2019-06" db="EMBL/GenBank/DDBJ databases">
        <authorList>
            <consortium name="Wellcome Sanger Institute Data Sharing"/>
        </authorList>
    </citation>
    <scope>NUCLEOTIDE SEQUENCE [LARGE SCALE GENOMIC DNA]</scope>
</reference>
<keyword evidence="2" id="KW-0964">Secreted</keyword>
<name>A0A672GE11_SALFA</name>
<sequence>MIALFFTVLCLIAGSHSASLGCEKLLQPLGQFDSQNILGKLAFVAGSTKDPRGVDDMKTIDSATVYFHKSWFTHVSRINDSCQYHPGNTSLDDHHRIVLKLGRFNFTGLFLHAPCPDCAVFSWNIASFNYTTTNLFLLSKRRELEQEEMEEFRAQVECLDLPPIIVMDPSKELCPEKAETEVPEEKH</sequence>
<dbReference type="Gene3D" id="2.40.128.20">
    <property type="match status" value="1"/>
</dbReference>
<dbReference type="AlphaFoldDB" id="A0A672GE11"/>
<evidence type="ECO:0000256" key="5">
    <source>
        <dbReference type="SAM" id="SignalP"/>
    </source>
</evidence>
<evidence type="ECO:0000256" key="4">
    <source>
        <dbReference type="ARBA" id="ARBA00023180"/>
    </source>
</evidence>
<feature type="signal peptide" evidence="5">
    <location>
        <begin position="1"/>
        <end position="17"/>
    </location>
</feature>
<reference evidence="6" key="3">
    <citation type="submission" date="2025-09" db="UniProtKB">
        <authorList>
            <consortium name="Ensembl"/>
        </authorList>
    </citation>
    <scope>IDENTIFICATION</scope>
</reference>
<reference evidence="6" key="2">
    <citation type="submission" date="2025-08" db="UniProtKB">
        <authorList>
            <consortium name="Ensembl"/>
        </authorList>
    </citation>
    <scope>IDENTIFICATION</scope>
</reference>
<protein>
    <recommendedName>
        <fullName evidence="8">Apolipoprotein M</fullName>
    </recommendedName>
</protein>
<dbReference type="InterPro" id="IPR012674">
    <property type="entry name" value="Calycin"/>
</dbReference>
<evidence type="ECO:0000313" key="6">
    <source>
        <dbReference type="Ensembl" id="ENSSFAP00005016517.1"/>
    </source>
</evidence>
<keyword evidence="4" id="KW-0325">Glycoprotein</keyword>
<dbReference type="PANTHER" id="PTHR11967">
    <property type="entry name" value="ALPHA-1-ACID GLYCOPROTEIN"/>
    <property type="match status" value="1"/>
</dbReference>
<evidence type="ECO:0000256" key="3">
    <source>
        <dbReference type="ARBA" id="ARBA00022729"/>
    </source>
</evidence>